<evidence type="ECO:0000313" key="2">
    <source>
        <dbReference type="Proteomes" id="UP000832011"/>
    </source>
</evidence>
<reference evidence="1 2" key="1">
    <citation type="journal article" date="2022" name="Res Sq">
        <title>Evolution of multicellular longitudinally dividing oral cavity symbionts (Neisseriaceae).</title>
        <authorList>
            <person name="Nyongesa S."/>
            <person name="Weber P."/>
            <person name="Bernet E."/>
            <person name="Pullido F."/>
            <person name="Nieckarz M."/>
            <person name="Delaby M."/>
            <person name="Nieves C."/>
            <person name="Viehboeck T."/>
            <person name="Krause N."/>
            <person name="Rivera-Millot A."/>
            <person name="Nakamura A."/>
            <person name="Vischer N."/>
            <person name="VanNieuwenhze M."/>
            <person name="Brun Y."/>
            <person name="Cava F."/>
            <person name="Bulgheresi S."/>
            <person name="Veyrier F."/>
        </authorList>
    </citation>
    <scope>NUCLEOTIDE SEQUENCE [LARGE SCALE GENOMIC DNA]</scope>
    <source>
        <strain evidence="1 2">SN4</strain>
    </source>
</reference>
<protein>
    <submittedName>
        <fullName evidence="1">Uncharacterized protein</fullName>
    </submittedName>
</protein>
<keyword evidence="2" id="KW-1185">Reference proteome</keyword>
<proteinExistence type="predicted"/>
<dbReference type="Proteomes" id="UP000832011">
    <property type="component" value="Chromosome"/>
</dbReference>
<sequence length="105" mass="11817">MAIIAFNDKNLPKNPAKSNVWMERALLQLEEIVSVLNGKNAVMFESEGSFIHLATGGVLFKGKRHQQWRFKPFPGERTVRVLDSDELNQQINRSFSAAMAAKKTA</sequence>
<organism evidence="1 2">
    <name type="scientific">Vitreoscilla massiliensis</name>
    <dbReference type="NCBI Taxonomy" id="1689272"/>
    <lineage>
        <taxon>Bacteria</taxon>
        <taxon>Pseudomonadati</taxon>
        <taxon>Pseudomonadota</taxon>
        <taxon>Betaproteobacteria</taxon>
        <taxon>Neisseriales</taxon>
        <taxon>Neisseriaceae</taxon>
        <taxon>Vitreoscilla</taxon>
    </lineage>
</organism>
<accession>A0ABY4EC85</accession>
<gene>
    <name evidence="1" type="ORF">LVJ82_08725</name>
</gene>
<evidence type="ECO:0000313" key="1">
    <source>
        <dbReference type="EMBL" id="UOO91032.1"/>
    </source>
</evidence>
<dbReference type="EMBL" id="CP091511">
    <property type="protein sequence ID" value="UOO91032.1"/>
    <property type="molecule type" value="Genomic_DNA"/>
</dbReference>
<dbReference type="RefSeq" id="WP_058305196.1">
    <property type="nucleotide sequence ID" value="NZ_CABKVG010000006.1"/>
</dbReference>
<name>A0ABY4EC85_9NEIS</name>